<name>A0ABU4FR65_9ACTN</name>
<accession>A0ABU4FR65</accession>
<feature type="compositionally biased region" description="Low complexity" evidence="1">
    <location>
        <begin position="48"/>
        <end position="71"/>
    </location>
</feature>
<keyword evidence="5" id="KW-1185">Reference proteome</keyword>
<keyword evidence="2" id="KW-0812">Transmembrane</keyword>
<evidence type="ECO:0000256" key="2">
    <source>
        <dbReference type="SAM" id="Phobius"/>
    </source>
</evidence>
<dbReference type="Proteomes" id="UP001187346">
    <property type="component" value="Unassembled WGS sequence"/>
</dbReference>
<protein>
    <recommendedName>
        <fullName evidence="3">DUF8017 domain-containing protein</fullName>
    </recommendedName>
</protein>
<evidence type="ECO:0000259" key="3">
    <source>
        <dbReference type="Pfam" id="PF26056"/>
    </source>
</evidence>
<organism evidence="4 5">
    <name type="scientific">Streptomyces prunicolor</name>
    <dbReference type="NCBI Taxonomy" id="67348"/>
    <lineage>
        <taxon>Bacteria</taxon>
        <taxon>Bacillati</taxon>
        <taxon>Actinomycetota</taxon>
        <taxon>Actinomycetes</taxon>
        <taxon>Kitasatosporales</taxon>
        <taxon>Streptomycetaceae</taxon>
        <taxon>Streptomyces</taxon>
    </lineage>
</organism>
<proteinExistence type="predicted"/>
<dbReference type="EMBL" id="JAWMAJ010000277">
    <property type="protein sequence ID" value="MDV7223062.1"/>
    <property type="molecule type" value="Genomic_DNA"/>
</dbReference>
<dbReference type="Pfam" id="PF26056">
    <property type="entry name" value="DUF8017"/>
    <property type="match status" value="1"/>
</dbReference>
<evidence type="ECO:0000313" key="4">
    <source>
        <dbReference type="EMBL" id="MDV7223062.1"/>
    </source>
</evidence>
<sequence length="281" mass="29184">MRPQPSGGGDRAKVVAVVAATAVVAGVGLSGFLLLGAKDDRADGGGNTAAPTAASKSATASAPASPEPHSSGTERPTIPGWKVVVNPKWGTAFDVPPDWKIESPSALIGYEDSSVDYDDPANWGKSIVVMSAPAIFRENWCLSDGDKDGRMDNTGLAMAGTKGSQGSKSTAEVAVGLADLWVYGGYTQPDRKNIVHDRTARSYTTRSGVRGSIAWARSTDTPREDKCDSDGKAITFGFKNSAGGFVAWSLVGATGVKGELPDSTIMKILSTVRLHGKPTQA</sequence>
<feature type="transmembrane region" description="Helical" evidence="2">
    <location>
        <begin position="12"/>
        <end position="35"/>
    </location>
</feature>
<evidence type="ECO:0000313" key="5">
    <source>
        <dbReference type="Proteomes" id="UP001187346"/>
    </source>
</evidence>
<keyword evidence="2" id="KW-0472">Membrane</keyword>
<reference evidence="4 5" key="1">
    <citation type="submission" date="2023-10" db="EMBL/GenBank/DDBJ databases">
        <title>Characterization of rhizosphere-enriched actinobacteria from wheat plants lab-grown on chernevaya soil.</title>
        <authorList>
            <person name="Tikhonova E.N."/>
            <person name="Konopkin A."/>
            <person name="Kravchenko I.K."/>
        </authorList>
    </citation>
    <scope>NUCLEOTIDE SEQUENCE [LARGE SCALE GENOMIC DNA]</scope>
    <source>
        <strain evidence="4 5">RR29</strain>
    </source>
</reference>
<gene>
    <name evidence="4" type="ORF">R5A26_44785</name>
</gene>
<feature type="domain" description="DUF8017" evidence="3">
    <location>
        <begin position="75"/>
        <end position="276"/>
    </location>
</feature>
<comment type="caution">
    <text evidence="4">The sequence shown here is derived from an EMBL/GenBank/DDBJ whole genome shotgun (WGS) entry which is preliminary data.</text>
</comment>
<evidence type="ECO:0000256" key="1">
    <source>
        <dbReference type="SAM" id="MobiDB-lite"/>
    </source>
</evidence>
<keyword evidence="2" id="KW-1133">Transmembrane helix</keyword>
<dbReference type="RefSeq" id="WP_317775662.1">
    <property type="nucleotide sequence ID" value="NZ_JAWMAJ010000277.1"/>
</dbReference>
<feature type="region of interest" description="Disordered" evidence="1">
    <location>
        <begin position="40"/>
        <end position="80"/>
    </location>
</feature>
<dbReference type="InterPro" id="IPR058330">
    <property type="entry name" value="DUF8017"/>
</dbReference>